<dbReference type="GO" id="GO:0009236">
    <property type="term" value="P:cobalamin biosynthetic process"/>
    <property type="evidence" value="ECO:0007669"/>
    <property type="project" value="UniProtKB-KW"/>
</dbReference>
<dbReference type="AlphaFoldDB" id="A0A6J7CKN3"/>
<reference evidence="10" key="1">
    <citation type="submission" date="2020-05" db="EMBL/GenBank/DDBJ databases">
        <authorList>
            <person name="Chiriac C."/>
            <person name="Salcher M."/>
            <person name="Ghai R."/>
            <person name="Kavagutti S V."/>
        </authorList>
    </citation>
    <scope>NUCLEOTIDE SEQUENCE</scope>
</reference>
<dbReference type="NCBIfam" id="TIGR03160">
    <property type="entry name" value="cobT_DBIPRT"/>
    <property type="match status" value="1"/>
</dbReference>
<evidence type="ECO:0000313" key="10">
    <source>
        <dbReference type="EMBL" id="CAB4858301.1"/>
    </source>
</evidence>
<dbReference type="GO" id="GO:0008939">
    <property type="term" value="F:nicotinate-nucleotide-dimethylbenzimidazole phosphoribosyltransferase activity"/>
    <property type="evidence" value="ECO:0007669"/>
    <property type="project" value="UniProtKB-EC"/>
</dbReference>
<comment type="similarity">
    <text evidence="2">Belongs to the CobT family.</text>
</comment>
<evidence type="ECO:0000256" key="5">
    <source>
        <dbReference type="ARBA" id="ARBA00022573"/>
    </source>
</evidence>
<organism evidence="10">
    <name type="scientific">freshwater metagenome</name>
    <dbReference type="NCBI Taxonomy" id="449393"/>
    <lineage>
        <taxon>unclassified sequences</taxon>
        <taxon>metagenomes</taxon>
        <taxon>ecological metagenomes</taxon>
    </lineage>
</organism>
<evidence type="ECO:0000256" key="6">
    <source>
        <dbReference type="ARBA" id="ARBA00022676"/>
    </source>
</evidence>
<dbReference type="PANTHER" id="PTHR43463:SF1">
    <property type="entry name" value="NICOTINATE-NUCLEOTIDE--DIMETHYLBENZIMIDAZOLE PHOSPHORIBOSYLTRANSFERASE"/>
    <property type="match status" value="1"/>
</dbReference>
<comment type="pathway">
    <text evidence="1">Nucleoside biosynthesis; alpha-ribazole biosynthesis; alpha-ribazole from 5,6-dimethylbenzimidazole: step 1/2.</text>
</comment>
<evidence type="ECO:0000256" key="3">
    <source>
        <dbReference type="ARBA" id="ARBA00011991"/>
    </source>
</evidence>
<dbReference type="InterPro" id="IPR003200">
    <property type="entry name" value="Nict_dMeBzImd_PRibTrfase"/>
</dbReference>
<dbReference type="EMBL" id="CAFBLP010000002">
    <property type="protein sequence ID" value="CAB4858301.1"/>
    <property type="molecule type" value="Genomic_DNA"/>
</dbReference>
<accession>A0A6J7CKN3</accession>
<dbReference type="PANTHER" id="PTHR43463">
    <property type="entry name" value="NICOTINATE-NUCLEOTIDE--DIMETHYLBENZIMIDAZOLE PHOSPHORIBOSYLTRANSFERASE"/>
    <property type="match status" value="1"/>
</dbReference>
<dbReference type="InterPro" id="IPR036087">
    <property type="entry name" value="Nict_dMeBzImd_PRibTrfase_sf"/>
</dbReference>
<keyword evidence="5" id="KW-0169">Cobalamin biosynthesis</keyword>
<dbReference type="CDD" id="cd02439">
    <property type="entry name" value="DMB-PRT_CobT"/>
    <property type="match status" value="1"/>
</dbReference>
<sequence>MNQTEWLTHALQTLPERDESAFAAVTERAANILRPSGALARLDHVAAWVAAWQRTEHPAIRQPAALIFAADHGVNAAGVSAYPTEVTGAMLAAYRAGKSTINAFAVVAGASVEAIDVGVGRPTGDIRLEAALTHERFEQSIAAGRSAVESLEADLLVLGEMGIGNTTAAAAIASALGGGQAADWVGRGTGVDDDGLQRKRDAVQQAVSRIAGITDPLEIMREVGGAELVAIAAAIVAARHRRLPVMLDGYVVTAAALPLAVLSTSALDHCTVGHCSAEPGHRRLLARLGMQPLLDLDMRLGEGSGAMAAVPLVAMACAGVTDVPTFGEWFG</sequence>
<name>A0A6J7CKN3_9ZZZZ</name>
<evidence type="ECO:0000256" key="7">
    <source>
        <dbReference type="ARBA" id="ARBA00022679"/>
    </source>
</evidence>
<proteinExistence type="inferred from homology"/>
<dbReference type="EC" id="2.4.2.21" evidence="3"/>
<keyword evidence="7" id="KW-0808">Transferase</keyword>
<evidence type="ECO:0000256" key="1">
    <source>
        <dbReference type="ARBA" id="ARBA00005049"/>
    </source>
</evidence>
<dbReference type="Pfam" id="PF02277">
    <property type="entry name" value="DBI_PRT"/>
    <property type="match status" value="1"/>
</dbReference>
<dbReference type="Gene3D" id="1.10.1610.10">
    <property type="match status" value="1"/>
</dbReference>
<dbReference type="Gene3D" id="3.40.50.10210">
    <property type="match status" value="1"/>
</dbReference>
<evidence type="ECO:0000256" key="9">
    <source>
        <dbReference type="ARBA" id="ARBA00047340"/>
    </source>
</evidence>
<keyword evidence="6" id="KW-0328">Glycosyltransferase</keyword>
<gene>
    <name evidence="10" type="ORF">UFOPK3376_00105</name>
</gene>
<evidence type="ECO:0000256" key="8">
    <source>
        <dbReference type="ARBA" id="ARBA00030686"/>
    </source>
</evidence>
<protein>
    <recommendedName>
        <fullName evidence="4">Nicotinate-nucleotide--dimethylbenzimidazole phosphoribosyltransferase</fullName>
        <ecNumber evidence="3">2.4.2.21</ecNumber>
    </recommendedName>
    <alternativeName>
        <fullName evidence="8">N(1)-alpha-phosphoribosyltransferase</fullName>
    </alternativeName>
</protein>
<dbReference type="UniPathway" id="UPA00061">
    <property type="reaction ID" value="UER00516"/>
</dbReference>
<comment type="catalytic activity">
    <reaction evidence="9">
        <text>5,6-dimethylbenzimidazole + nicotinate beta-D-ribonucleotide = alpha-ribazole 5'-phosphate + nicotinate + H(+)</text>
        <dbReference type="Rhea" id="RHEA:11196"/>
        <dbReference type="ChEBI" id="CHEBI:15378"/>
        <dbReference type="ChEBI" id="CHEBI:15890"/>
        <dbReference type="ChEBI" id="CHEBI:32544"/>
        <dbReference type="ChEBI" id="CHEBI:57502"/>
        <dbReference type="ChEBI" id="CHEBI:57918"/>
        <dbReference type="EC" id="2.4.2.21"/>
    </reaction>
</comment>
<dbReference type="SUPFAM" id="SSF52733">
    <property type="entry name" value="Nicotinate mononucleotide:5,6-dimethylbenzimidazole phosphoribosyltransferase (CobT)"/>
    <property type="match status" value="1"/>
</dbReference>
<dbReference type="InterPro" id="IPR017846">
    <property type="entry name" value="Nict_dMeBzImd_PRibTrfase_bact"/>
</dbReference>
<dbReference type="NCBIfam" id="NF000996">
    <property type="entry name" value="PRK00105.1"/>
    <property type="match status" value="1"/>
</dbReference>
<evidence type="ECO:0000256" key="4">
    <source>
        <dbReference type="ARBA" id="ARBA00015486"/>
    </source>
</evidence>
<evidence type="ECO:0000256" key="2">
    <source>
        <dbReference type="ARBA" id="ARBA00007110"/>
    </source>
</evidence>
<dbReference type="InterPro" id="IPR023195">
    <property type="entry name" value="Nict_dMeBzImd_PRibTrfase_N"/>
</dbReference>